<keyword evidence="4" id="KW-1185">Reference proteome</keyword>
<dbReference type="Proteomes" id="UP001146120">
    <property type="component" value="Unassembled WGS sequence"/>
</dbReference>
<keyword evidence="2" id="KW-0812">Transmembrane</keyword>
<reference evidence="3" key="2">
    <citation type="journal article" date="2023" name="Microbiol Resour">
        <title>Decontamination and Annotation of the Draft Genome Sequence of the Oomycete Lagenidium giganteum ARSEF 373.</title>
        <authorList>
            <person name="Morgan W.R."/>
            <person name="Tartar A."/>
        </authorList>
    </citation>
    <scope>NUCLEOTIDE SEQUENCE</scope>
    <source>
        <strain evidence="3">ARSEF 373</strain>
    </source>
</reference>
<feature type="transmembrane region" description="Helical" evidence="2">
    <location>
        <begin position="103"/>
        <end position="122"/>
    </location>
</feature>
<keyword evidence="2" id="KW-0472">Membrane</keyword>
<reference evidence="3" key="1">
    <citation type="submission" date="2022-11" db="EMBL/GenBank/DDBJ databases">
        <authorList>
            <person name="Morgan W.R."/>
            <person name="Tartar A."/>
        </authorList>
    </citation>
    <scope>NUCLEOTIDE SEQUENCE</scope>
    <source>
        <strain evidence="3">ARSEF 373</strain>
    </source>
</reference>
<feature type="region of interest" description="Disordered" evidence="1">
    <location>
        <begin position="1"/>
        <end position="20"/>
    </location>
</feature>
<dbReference type="AlphaFoldDB" id="A0AAV2Z1Y6"/>
<evidence type="ECO:0000256" key="2">
    <source>
        <dbReference type="SAM" id="Phobius"/>
    </source>
</evidence>
<keyword evidence="2" id="KW-1133">Transmembrane helix</keyword>
<evidence type="ECO:0000313" key="4">
    <source>
        <dbReference type="Proteomes" id="UP001146120"/>
    </source>
</evidence>
<accession>A0AAV2Z1Y6</accession>
<feature type="transmembrane region" description="Helical" evidence="2">
    <location>
        <begin position="149"/>
        <end position="172"/>
    </location>
</feature>
<sequence length="197" mass="21262">MIIRAVSDDEADDWENDSQSMLPGSPYASCNARSAKPLHGAKVAWILLSVAVVVLLLFDLSAMLSQLAARNDVTALADCFALGPFVLQFVLRSMSASSVSTTPGTAINNFIGLGLVFGWIYVREQRLNRRQRAHGVPGGSLMCTLGLPYSALVGVLCCGHVVSCLYVLMALFESNGDAVKFWLGNKNPMRARPKPML</sequence>
<gene>
    <name evidence="3" type="ORF">N0F65_007305</name>
</gene>
<feature type="transmembrane region" description="Helical" evidence="2">
    <location>
        <begin position="43"/>
        <end position="61"/>
    </location>
</feature>
<name>A0AAV2Z1Y6_9STRA</name>
<evidence type="ECO:0000313" key="3">
    <source>
        <dbReference type="EMBL" id="DBA01408.1"/>
    </source>
</evidence>
<protein>
    <submittedName>
        <fullName evidence="3">Uncharacterized protein</fullName>
    </submittedName>
</protein>
<organism evidence="3 4">
    <name type="scientific">Lagenidium giganteum</name>
    <dbReference type="NCBI Taxonomy" id="4803"/>
    <lineage>
        <taxon>Eukaryota</taxon>
        <taxon>Sar</taxon>
        <taxon>Stramenopiles</taxon>
        <taxon>Oomycota</taxon>
        <taxon>Peronosporomycetes</taxon>
        <taxon>Pythiales</taxon>
        <taxon>Pythiaceae</taxon>
    </lineage>
</organism>
<proteinExistence type="predicted"/>
<comment type="caution">
    <text evidence="3">The sequence shown here is derived from an EMBL/GenBank/DDBJ whole genome shotgun (WGS) entry which is preliminary data.</text>
</comment>
<dbReference type="EMBL" id="DAKRPA010000048">
    <property type="protein sequence ID" value="DBA01408.1"/>
    <property type="molecule type" value="Genomic_DNA"/>
</dbReference>
<evidence type="ECO:0000256" key="1">
    <source>
        <dbReference type="SAM" id="MobiDB-lite"/>
    </source>
</evidence>